<gene>
    <name evidence="2" type="ORF">S01H1_30783</name>
</gene>
<dbReference type="EMBL" id="BARS01018964">
    <property type="protein sequence ID" value="GAF86474.1"/>
    <property type="molecule type" value="Genomic_DNA"/>
</dbReference>
<proteinExistence type="predicted"/>
<feature type="domain" description="GFO/IDH/MocA-like oxidoreductase" evidence="1">
    <location>
        <begin position="8"/>
        <end position="101"/>
    </location>
</feature>
<dbReference type="InterPro" id="IPR051450">
    <property type="entry name" value="Gfo/Idh/MocA_Oxidoreductases"/>
</dbReference>
<comment type="caution">
    <text evidence="2">The sequence shown here is derived from an EMBL/GenBank/DDBJ whole genome shotgun (WGS) entry which is preliminary data.</text>
</comment>
<accession>X0SZV5</accession>
<name>X0SZV5_9ZZZZ</name>
<dbReference type="InterPro" id="IPR055170">
    <property type="entry name" value="GFO_IDH_MocA-like_dom"/>
</dbReference>
<dbReference type="AlphaFoldDB" id="X0SZV5"/>
<dbReference type="PANTHER" id="PTHR43377">
    <property type="entry name" value="BILIVERDIN REDUCTASE A"/>
    <property type="match status" value="1"/>
</dbReference>
<dbReference type="Pfam" id="PF22725">
    <property type="entry name" value="GFO_IDH_MocA_C3"/>
    <property type="match status" value="1"/>
</dbReference>
<dbReference type="SUPFAM" id="SSF55347">
    <property type="entry name" value="Glyceraldehyde-3-phosphate dehydrogenase-like, C-terminal domain"/>
    <property type="match status" value="1"/>
</dbReference>
<protein>
    <recommendedName>
        <fullName evidence="1">GFO/IDH/MocA-like oxidoreductase domain-containing protein</fullName>
    </recommendedName>
</protein>
<organism evidence="2">
    <name type="scientific">marine sediment metagenome</name>
    <dbReference type="NCBI Taxonomy" id="412755"/>
    <lineage>
        <taxon>unclassified sequences</taxon>
        <taxon>metagenomes</taxon>
        <taxon>ecological metagenomes</taxon>
    </lineage>
</organism>
<dbReference type="PANTHER" id="PTHR43377:SF1">
    <property type="entry name" value="BILIVERDIN REDUCTASE A"/>
    <property type="match status" value="1"/>
</dbReference>
<evidence type="ECO:0000313" key="2">
    <source>
        <dbReference type="EMBL" id="GAF86474.1"/>
    </source>
</evidence>
<evidence type="ECO:0000259" key="1">
    <source>
        <dbReference type="Pfam" id="PF22725"/>
    </source>
</evidence>
<sequence length="187" mass="20841">MVINCRVNAGFVSKDSWVQDLGEGGGRIIGEVCHFIDLIQYFTGSLPIRVFAETISGEKGKYLNEDNLVINVKMKDGSVASITYVANGDKSFPRERIEIFGGGKVCVIDDFKLMTFICSGKKKGMKKFGIDRGYYNEFEVFFSAVKDDKPIPVDFKEYVFTTLATFGIMESIRTGVPVNIDNKISIL</sequence>
<dbReference type="Gene3D" id="3.30.360.10">
    <property type="entry name" value="Dihydrodipicolinate Reductase, domain 2"/>
    <property type="match status" value="1"/>
</dbReference>
<reference evidence="2" key="1">
    <citation type="journal article" date="2014" name="Front. Microbiol.">
        <title>High frequency of phylogenetically diverse reductive dehalogenase-homologous genes in deep subseafloor sedimentary metagenomes.</title>
        <authorList>
            <person name="Kawai M."/>
            <person name="Futagami T."/>
            <person name="Toyoda A."/>
            <person name="Takaki Y."/>
            <person name="Nishi S."/>
            <person name="Hori S."/>
            <person name="Arai W."/>
            <person name="Tsubouchi T."/>
            <person name="Morono Y."/>
            <person name="Uchiyama I."/>
            <person name="Ito T."/>
            <person name="Fujiyama A."/>
            <person name="Inagaki F."/>
            <person name="Takami H."/>
        </authorList>
    </citation>
    <scope>NUCLEOTIDE SEQUENCE</scope>
    <source>
        <strain evidence="2">Expedition CK06-06</strain>
    </source>
</reference>